<dbReference type="Proteomes" id="UP000554482">
    <property type="component" value="Unassembled WGS sequence"/>
</dbReference>
<evidence type="ECO:0000313" key="3">
    <source>
        <dbReference type="Proteomes" id="UP000554482"/>
    </source>
</evidence>
<evidence type="ECO:0008006" key="4">
    <source>
        <dbReference type="Google" id="ProtNLM"/>
    </source>
</evidence>
<feature type="compositionally biased region" description="Basic and acidic residues" evidence="1">
    <location>
        <begin position="589"/>
        <end position="606"/>
    </location>
</feature>
<evidence type="ECO:0000256" key="1">
    <source>
        <dbReference type="SAM" id="MobiDB-lite"/>
    </source>
</evidence>
<organism evidence="2 3">
    <name type="scientific">Thalictrum thalictroides</name>
    <name type="common">Rue-anemone</name>
    <name type="synonym">Anemone thalictroides</name>
    <dbReference type="NCBI Taxonomy" id="46969"/>
    <lineage>
        <taxon>Eukaryota</taxon>
        <taxon>Viridiplantae</taxon>
        <taxon>Streptophyta</taxon>
        <taxon>Embryophyta</taxon>
        <taxon>Tracheophyta</taxon>
        <taxon>Spermatophyta</taxon>
        <taxon>Magnoliopsida</taxon>
        <taxon>Ranunculales</taxon>
        <taxon>Ranunculaceae</taxon>
        <taxon>Thalictroideae</taxon>
        <taxon>Thalictrum</taxon>
    </lineage>
</organism>
<name>A0A7J6VMR6_THATH</name>
<dbReference type="OrthoDB" id="1096772at2759"/>
<feature type="region of interest" description="Disordered" evidence="1">
    <location>
        <begin position="357"/>
        <end position="430"/>
    </location>
</feature>
<feature type="region of interest" description="Disordered" evidence="1">
    <location>
        <begin position="465"/>
        <end position="484"/>
    </location>
</feature>
<sequence>MGEKRVFLSEKRFVVAERKSFEFEWRKQAPWEEAIVLVERSSNGTFRSAISKEGGRWLAKALCQISLEREGSLGFNDGSLSINGVCRSNRLGKFFQITTRKRGTRNRDHVLRFPAGKDRNAWSAAGVKLMDLVNLQPKQETTQNEEGRIQKSNEWKNTRAWKDPREGEKRQYEAGRNMAVRIWSPLTQKNSSQWTASVVAKANTHLVDWSWVKSRVEALVGESTLKVLKSGEAFISMQSEEKALKLVDLDSFAMGGVRVNFQKWNPAMGRISEEELKPQRVKIRLHGLPLHLRSEDVAKQLAQRLSTSFEVLRDTCNIANPFVEVVLRDIGWEEIPRVMSLEERGFSFKIKVEGIKEVGGGSPQKPNQALEAVGSTQSPGGQNSGERIGEDEGEIDPIEPSASRVPETRSSTQHVYGATENDPTKGVADQWVRVTNGPTNNRPIYPKKATEAQTEANRFTLLRREVQEPGKSSQSEPVRPNTGEFFSLRENNSRFRSKSDSIISDIHANSGRVNQGPNPWGPSLVLSHRLLGSQNQRWKNRAGRNKAMAQRILDSCEEREGQETDRQRNALIQIASSSRSVSPSQINQKADEQRESNEKADLDRSSKQNSRACEPESQCQLLTMQEQGCESELSRPPGFGSQGADEVGKSVNDRLLLECCRVKTRNDLQNWITEVLRPIAIDIGVSSNKGGEAVEKFFYEIGLRSLKENELRVVNDDTREILNYRNSNEVLGQDNVD</sequence>
<gene>
    <name evidence="2" type="ORF">FRX31_024017</name>
</gene>
<feature type="compositionally biased region" description="Polar residues" evidence="1">
    <location>
        <begin position="574"/>
        <end position="588"/>
    </location>
</feature>
<dbReference type="EMBL" id="JABWDY010029358">
    <property type="protein sequence ID" value="KAF5186396.1"/>
    <property type="molecule type" value="Genomic_DNA"/>
</dbReference>
<dbReference type="AlphaFoldDB" id="A0A7J6VMR6"/>
<comment type="caution">
    <text evidence="2">The sequence shown here is derived from an EMBL/GenBank/DDBJ whole genome shotgun (WGS) entry which is preliminary data.</text>
</comment>
<feature type="region of interest" description="Disordered" evidence="1">
    <location>
        <begin position="573"/>
        <end position="617"/>
    </location>
</feature>
<evidence type="ECO:0000313" key="2">
    <source>
        <dbReference type="EMBL" id="KAF5186396.1"/>
    </source>
</evidence>
<accession>A0A7J6VMR6</accession>
<protein>
    <recommendedName>
        <fullName evidence="4">DUF4283 domain-containing protein</fullName>
    </recommendedName>
</protein>
<reference evidence="2 3" key="1">
    <citation type="submission" date="2020-06" db="EMBL/GenBank/DDBJ databases">
        <title>Transcriptomic and genomic resources for Thalictrum thalictroides and T. hernandezii: Facilitating candidate gene discovery in an emerging model plant lineage.</title>
        <authorList>
            <person name="Arias T."/>
            <person name="Riano-Pachon D.M."/>
            <person name="Di Stilio V.S."/>
        </authorList>
    </citation>
    <scope>NUCLEOTIDE SEQUENCE [LARGE SCALE GENOMIC DNA]</scope>
    <source>
        <strain evidence="3">cv. WT478/WT964</strain>
        <tissue evidence="2">Leaves</tissue>
    </source>
</reference>
<keyword evidence="3" id="KW-1185">Reference proteome</keyword>
<feature type="compositionally biased region" description="Polar residues" evidence="1">
    <location>
        <begin position="607"/>
        <end position="617"/>
    </location>
</feature>
<proteinExistence type="predicted"/>